<dbReference type="CDD" id="cd00073">
    <property type="entry name" value="H15"/>
    <property type="match status" value="1"/>
</dbReference>
<feature type="region of interest" description="Disordered" evidence="6">
    <location>
        <begin position="184"/>
        <end position="204"/>
    </location>
</feature>
<dbReference type="GO" id="GO:0003691">
    <property type="term" value="F:double-stranded telomeric DNA binding"/>
    <property type="evidence" value="ECO:0007669"/>
    <property type="project" value="InterPro"/>
</dbReference>
<evidence type="ECO:0000259" key="7">
    <source>
        <dbReference type="PROSITE" id="PS51504"/>
    </source>
</evidence>
<dbReference type="AlphaFoldDB" id="A0A388LD40"/>
<dbReference type="SUPFAM" id="SSF46785">
    <property type="entry name" value="Winged helix' DNA-binding domain"/>
    <property type="match status" value="1"/>
</dbReference>
<dbReference type="PANTHER" id="PTHR46267">
    <property type="entry name" value="SINGLE MYB HISTONE 4"/>
    <property type="match status" value="1"/>
</dbReference>
<evidence type="ECO:0000256" key="3">
    <source>
        <dbReference type="ARBA" id="ARBA00022454"/>
    </source>
</evidence>
<dbReference type="OrthoDB" id="608866at2759"/>
<comment type="caution">
    <text evidence="8">The sequence shown here is derived from an EMBL/GenBank/DDBJ whole genome shotgun (WGS) entry which is preliminary data.</text>
</comment>
<dbReference type="Gramene" id="GBG80206">
    <property type="protein sequence ID" value="GBG80206"/>
    <property type="gene ID" value="CBR_g30573"/>
</dbReference>
<sequence>MKCEIYEEYILAAVSALKEKNGSSNSAIAKYIEDNHSVPPNFRRILASRLRSLTEEGKLIKLKQLYRLSDASFASRTGERPSKIPRRENQDGATAARRTPRPPKDFGKIAVKGARSDVILKGPRLVKAKPDFLSVRATSITAEEAARVAAQAVAEAEAAAAAAEQAARAAELAEAEAEAAEAAAEAAAAAVRPPKKRTNAKLKP</sequence>
<comment type="subcellular location">
    <subcellularLocation>
        <location evidence="2">Chromosome</location>
    </subcellularLocation>
    <subcellularLocation>
        <location evidence="1">Nucleus</location>
    </subcellularLocation>
</comment>
<dbReference type="InterPro" id="IPR036390">
    <property type="entry name" value="WH_DNA-bd_sf"/>
</dbReference>
<evidence type="ECO:0000256" key="4">
    <source>
        <dbReference type="ARBA" id="ARBA00023125"/>
    </source>
</evidence>
<dbReference type="InterPro" id="IPR036388">
    <property type="entry name" value="WH-like_DNA-bd_sf"/>
</dbReference>
<evidence type="ECO:0000256" key="2">
    <source>
        <dbReference type="ARBA" id="ARBA00004286"/>
    </source>
</evidence>
<keyword evidence="5" id="KW-0539">Nucleus</keyword>
<dbReference type="GO" id="GO:0000786">
    <property type="term" value="C:nucleosome"/>
    <property type="evidence" value="ECO:0007669"/>
    <property type="project" value="InterPro"/>
</dbReference>
<dbReference type="PROSITE" id="PS51504">
    <property type="entry name" value="H15"/>
    <property type="match status" value="1"/>
</dbReference>
<dbReference type="Pfam" id="PF00538">
    <property type="entry name" value="Linker_histone"/>
    <property type="match status" value="1"/>
</dbReference>
<feature type="compositionally biased region" description="Basic residues" evidence="6">
    <location>
        <begin position="193"/>
        <end position="204"/>
    </location>
</feature>
<evidence type="ECO:0000256" key="5">
    <source>
        <dbReference type="ARBA" id="ARBA00023242"/>
    </source>
</evidence>
<accession>A0A388LD40</accession>
<dbReference type="Proteomes" id="UP000265515">
    <property type="component" value="Unassembled WGS sequence"/>
</dbReference>
<evidence type="ECO:0000313" key="9">
    <source>
        <dbReference type="Proteomes" id="UP000265515"/>
    </source>
</evidence>
<dbReference type="STRING" id="69332.A0A388LD40"/>
<dbReference type="GO" id="GO:0006334">
    <property type="term" value="P:nucleosome assembly"/>
    <property type="evidence" value="ECO:0007669"/>
    <property type="project" value="InterPro"/>
</dbReference>
<keyword evidence="9" id="KW-1185">Reference proteome</keyword>
<name>A0A388LD40_CHABU</name>
<dbReference type="PANTHER" id="PTHR46267:SF15">
    <property type="entry name" value="WINGED HELIX-TURN-HELIX TRANSCRIPTION REPRESSOR DNA-BINDING PROTEIN-RELATED"/>
    <property type="match status" value="1"/>
</dbReference>
<proteinExistence type="predicted"/>
<evidence type="ECO:0000256" key="1">
    <source>
        <dbReference type="ARBA" id="ARBA00004123"/>
    </source>
</evidence>
<gene>
    <name evidence="8" type="ORF">CBR_g30573</name>
</gene>
<feature type="region of interest" description="Disordered" evidence="6">
    <location>
        <begin position="76"/>
        <end position="108"/>
    </location>
</feature>
<protein>
    <recommendedName>
        <fullName evidence="7">H15 domain-containing protein</fullName>
    </recommendedName>
</protein>
<dbReference type="Gene3D" id="1.10.10.10">
    <property type="entry name" value="Winged helix-like DNA-binding domain superfamily/Winged helix DNA-binding domain"/>
    <property type="match status" value="1"/>
</dbReference>
<evidence type="ECO:0000256" key="6">
    <source>
        <dbReference type="SAM" id="MobiDB-lite"/>
    </source>
</evidence>
<dbReference type="InterPro" id="IPR005818">
    <property type="entry name" value="Histone_H1/H5_H15"/>
</dbReference>
<dbReference type="SMART" id="SM00526">
    <property type="entry name" value="H15"/>
    <property type="match status" value="1"/>
</dbReference>
<keyword evidence="4" id="KW-0238">DNA-binding</keyword>
<dbReference type="EMBL" id="BFEA01000339">
    <property type="protein sequence ID" value="GBG80206.1"/>
    <property type="molecule type" value="Genomic_DNA"/>
</dbReference>
<dbReference type="GO" id="GO:0005634">
    <property type="term" value="C:nucleus"/>
    <property type="evidence" value="ECO:0007669"/>
    <property type="project" value="UniProtKB-SubCell"/>
</dbReference>
<feature type="compositionally biased region" description="Basic and acidic residues" evidence="6">
    <location>
        <begin position="77"/>
        <end position="90"/>
    </location>
</feature>
<keyword evidence="3" id="KW-0158">Chromosome</keyword>
<feature type="domain" description="H15" evidence="7">
    <location>
        <begin position="2"/>
        <end position="70"/>
    </location>
</feature>
<evidence type="ECO:0000313" key="8">
    <source>
        <dbReference type="EMBL" id="GBG80206.1"/>
    </source>
</evidence>
<dbReference type="InterPro" id="IPR044597">
    <property type="entry name" value="SMH1-6"/>
</dbReference>
<reference evidence="8 9" key="1">
    <citation type="journal article" date="2018" name="Cell">
        <title>The Chara Genome: Secondary Complexity and Implications for Plant Terrestrialization.</title>
        <authorList>
            <person name="Nishiyama T."/>
            <person name="Sakayama H."/>
            <person name="Vries J.D."/>
            <person name="Buschmann H."/>
            <person name="Saint-Marcoux D."/>
            <person name="Ullrich K.K."/>
            <person name="Haas F.B."/>
            <person name="Vanderstraeten L."/>
            <person name="Becker D."/>
            <person name="Lang D."/>
            <person name="Vosolsobe S."/>
            <person name="Rombauts S."/>
            <person name="Wilhelmsson P.K.I."/>
            <person name="Janitza P."/>
            <person name="Kern R."/>
            <person name="Heyl A."/>
            <person name="Rumpler F."/>
            <person name="Villalobos L.I.A.C."/>
            <person name="Clay J.M."/>
            <person name="Skokan R."/>
            <person name="Toyoda A."/>
            <person name="Suzuki Y."/>
            <person name="Kagoshima H."/>
            <person name="Schijlen E."/>
            <person name="Tajeshwar N."/>
            <person name="Catarino B."/>
            <person name="Hetherington A.J."/>
            <person name="Saltykova A."/>
            <person name="Bonnot C."/>
            <person name="Breuninger H."/>
            <person name="Symeonidi A."/>
            <person name="Radhakrishnan G.V."/>
            <person name="Van Nieuwerburgh F."/>
            <person name="Deforce D."/>
            <person name="Chang C."/>
            <person name="Karol K.G."/>
            <person name="Hedrich R."/>
            <person name="Ulvskov P."/>
            <person name="Glockner G."/>
            <person name="Delwiche C.F."/>
            <person name="Petrasek J."/>
            <person name="Van de Peer Y."/>
            <person name="Friml J."/>
            <person name="Beilby M."/>
            <person name="Dolan L."/>
            <person name="Kohara Y."/>
            <person name="Sugano S."/>
            <person name="Fujiyama A."/>
            <person name="Delaux P.-M."/>
            <person name="Quint M."/>
            <person name="TheiBen G."/>
            <person name="Hagemann M."/>
            <person name="Harholt J."/>
            <person name="Dunand C."/>
            <person name="Zachgo S."/>
            <person name="Langdale J."/>
            <person name="Maumus F."/>
            <person name="Straeten D.V.D."/>
            <person name="Gould S.B."/>
            <person name="Rensing S.A."/>
        </authorList>
    </citation>
    <scope>NUCLEOTIDE SEQUENCE [LARGE SCALE GENOMIC DNA]</scope>
    <source>
        <strain evidence="8 9">S276</strain>
    </source>
</reference>
<organism evidence="8 9">
    <name type="scientific">Chara braunii</name>
    <name type="common">Braun's stonewort</name>
    <dbReference type="NCBI Taxonomy" id="69332"/>
    <lineage>
        <taxon>Eukaryota</taxon>
        <taxon>Viridiplantae</taxon>
        <taxon>Streptophyta</taxon>
        <taxon>Charophyceae</taxon>
        <taxon>Charales</taxon>
        <taxon>Characeae</taxon>
        <taxon>Chara</taxon>
    </lineage>
</organism>